<dbReference type="Proteomes" id="UP000030700">
    <property type="component" value="Unassembled WGS sequence"/>
</dbReference>
<dbReference type="EMBL" id="DF820459">
    <property type="protein sequence ID" value="GAK53391.1"/>
    <property type="molecule type" value="Genomic_DNA"/>
</dbReference>
<evidence type="ECO:0000313" key="3">
    <source>
        <dbReference type="Proteomes" id="UP000030700"/>
    </source>
</evidence>
<accession>A0A0S6W4K5</accession>
<dbReference type="AlphaFoldDB" id="A0A0S6W4K5"/>
<keyword evidence="3" id="KW-1185">Reference proteome</keyword>
<organism evidence="2 3">
    <name type="scientific">Candidatus Moduliflexus flocculans</name>
    <dbReference type="NCBI Taxonomy" id="1499966"/>
    <lineage>
        <taxon>Bacteria</taxon>
        <taxon>Candidatus Moduliflexota</taxon>
        <taxon>Candidatus Moduliflexia</taxon>
        <taxon>Candidatus Moduliflexales</taxon>
        <taxon>Candidatus Moduliflexaceae</taxon>
    </lineage>
</organism>
<evidence type="ECO:0000256" key="1">
    <source>
        <dbReference type="SAM" id="MobiDB-lite"/>
    </source>
</evidence>
<proteinExistence type="predicted"/>
<reference evidence="2 3" key="1">
    <citation type="journal article" date="2015" name="PeerJ">
        <title>First genomic representation of candidate bacterial phylum KSB3 points to enhanced environmental sensing as a trigger of wastewater bulking.</title>
        <authorList>
            <person name="Sekiguchi Y."/>
            <person name="Ohashi A."/>
            <person name="Parks D.H."/>
            <person name="Yamauchi T."/>
            <person name="Tyson G.W."/>
            <person name="Hugenholtz P."/>
        </authorList>
    </citation>
    <scope>NUCLEOTIDE SEQUENCE [LARGE SCALE GENOMIC DNA]</scope>
</reference>
<protein>
    <submittedName>
        <fullName evidence="2">Uncharacterized protein</fullName>
    </submittedName>
</protein>
<feature type="region of interest" description="Disordered" evidence="1">
    <location>
        <begin position="1"/>
        <end position="23"/>
    </location>
</feature>
<name>A0A0S6W4K5_9BACT</name>
<sequence>MGSSVSDCSCQEPTPNPSPEGSVRSFVSNRLRNMSQSLLRWYQKYGHYWQVEGYQKVQYGRVKPHLKSIVPQQVSSFTIGTKDSTLSERQANREFVTDKEMMTAFFQTIPDMRFAAPIYKEFLAQWKTEIHIGTKIVTVECSIPADDPTLVISLIDSPAGYTYFQSRQLYQWYQTYSHRWLTPEGTPPAPQP</sequence>
<gene>
    <name evidence="2" type="ORF">U14_04656</name>
</gene>
<feature type="compositionally biased region" description="Polar residues" evidence="1">
    <location>
        <begin position="1"/>
        <end position="13"/>
    </location>
</feature>
<evidence type="ECO:0000313" key="2">
    <source>
        <dbReference type="EMBL" id="GAK53391.1"/>
    </source>
</evidence>
<dbReference type="HOGENOM" id="CLU_1412727_0_0_0"/>